<feature type="transmembrane region" description="Helical" evidence="1">
    <location>
        <begin position="81"/>
        <end position="103"/>
    </location>
</feature>
<gene>
    <name evidence="2" type="ORF">V8G54_006217</name>
</gene>
<dbReference type="Proteomes" id="UP001374535">
    <property type="component" value="Chromosome 2"/>
</dbReference>
<keyword evidence="1" id="KW-0472">Membrane</keyword>
<keyword evidence="1" id="KW-1133">Transmembrane helix</keyword>
<evidence type="ECO:0000313" key="3">
    <source>
        <dbReference type="Proteomes" id="UP001374535"/>
    </source>
</evidence>
<keyword evidence="1" id="KW-0812">Transmembrane</keyword>
<accession>A0AAQ3P0S6</accession>
<dbReference type="EMBL" id="CP144699">
    <property type="protein sequence ID" value="WVZ18895.1"/>
    <property type="molecule type" value="Genomic_DNA"/>
</dbReference>
<name>A0AAQ3P0S6_VIGMU</name>
<proteinExistence type="predicted"/>
<protein>
    <submittedName>
        <fullName evidence="2">Uncharacterized protein</fullName>
    </submittedName>
</protein>
<sequence>MAHESDLVKIGMEGFDLIDRFYGAQLRRGSNVKQRQNHKEESAVINSKEAASKFGGIMVVNYFPKTKPQNRWEILRSSSGFFILECYVCNILLRALISIISIVNV</sequence>
<evidence type="ECO:0000313" key="2">
    <source>
        <dbReference type="EMBL" id="WVZ18895.1"/>
    </source>
</evidence>
<evidence type="ECO:0000256" key="1">
    <source>
        <dbReference type="SAM" id="Phobius"/>
    </source>
</evidence>
<reference evidence="2 3" key="1">
    <citation type="journal article" date="2023" name="Life. Sci Alliance">
        <title>Evolutionary insights into 3D genome organization and epigenetic landscape of Vigna mungo.</title>
        <authorList>
            <person name="Junaid A."/>
            <person name="Singh B."/>
            <person name="Bhatia S."/>
        </authorList>
    </citation>
    <scope>NUCLEOTIDE SEQUENCE [LARGE SCALE GENOMIC DNA]</scope>
    <source>
        <strain evidence="2">Urdbean</strain>
    </source>
</reference>
<keyword evidence="3" id="KW-1185">Reference proteome</keyword>
<organism evidence="2 3">
    <name type="scientific">Vigna mungo</name>
    <name type="common">Black gram</name>
    <name type="synonym">Phaseolus mungo</name>
    <dbReference type="NCBI Taxonomy" id="3915"/>
    <lineage>
        <taxon>Eukaryota</taxon>
        <taxon>Viridiplantae</taxon>
        <taxon>Streptophyta</taxon>
        <taxon>Embryophyta</taxon>
        <taxon>Tracheophyta</taxon>
        <taxon>Spermatophyta</taxon>
        <taxon>Magnoliopsida</taxon>
        <taxon>eudicotyledons</taxon>
        <taxon>Gunneridae</taxon>
        <taxon>Pentapetalae</taxon>
        <taxon>rosids</taxon>
        <taxon>fabids</taxon>
        <taxon>Fabales</taxon>
        <taxon>Fabaceae</taxon>
        <taxon>Papilionoideae</taxon>
        <taxon>50 kb inversion clade</taxon>
        <taxon>NPAAA clade</taxon>
        <taxon>indigoferoid/millettioid clade</taxon>
        <taxon>Phaseoleae</taxon>
        <taxon>Vigna</taxon>
    </lineage>
</organism>
<dbReference type="AlphaFoldDB" id="A0AAQ3P0S6"/>
<dbReference type="PANTHER" id="PTHR33484:SF12">
    <property type="entry name" value="AP2_ERF DOMAIN-CONTAINING PROTEIN"/>
    <property type="match status" value="1"/>
</dbReference>
<dbReference type="PANTHER" id="PTHR33484">
    <property type="entry name" value="BNAC07G33360D PROTEIN"/>
    <property type="match status" value="1"/>
</dbReference>